<dbReference type="SUPFAM" id="SSF81383">
    <property type="entry name" value="F-box domain"/>
    <property type="match status" value="1"/>
</dbReference>
<organism evidence="4 5">
    <name type="scientific">Triticum turgidum subsp. durum</name>
    <name type="common">Durum wheat</name>
    <name type="synonym">Triticum durum</name>
    <dbReference type="NCBI Taxonomy" id="4567"/>
    <lineage>
        <taxon>Eukaryota</taxon>
        <taxon>Viridiplantae</taxon>
        <taxon>Streptophyta</taxon>
        <taxon>Embryophyta</taxon>
        <taxon>Tracheophyta</taxon>
        <taxon>Spermatophyta</taxon>
        <taxon>Magnoliopsida</taxon>
        <taxon>Liliopsida</taxon>
        <taxon>Poales</taxon>
        <taxon>Poaceae</taxon>
        <taxon>BOP clade</taxon>
        <taxon>Pooideae</taxon>
        <taxon>Triticodae</taxon>
        <taxon>Triticeae</taxon>
        <taxon>Triticinae</taxon>
        <taxon>Triticum</taxon>
    </lineage>
</organism>
<dbReference type="InterPro" id="IPR001810">
    <property type="entry name" value="F-box_dom"/>
</dbReference>
<gene>
    <name evidence="4" type="ORF">TRITD_3Bv1G003920</name>
</gene>
<evidence type="ECO:0000313" key="5">
    <source>
        <dbReference type="Proteomes" id="UP000324705"/>
    </source>
</evidence>
<dbReference type="Pfam" id="PF12937">
    <property type="entry name" value="F-box-like"/>
    <property type="match status" value="1"/>
</dbReference>
<proteinExistence type="predicted"/>
<dbReference type="Gene3D" id="1.20.1280.50">
    <property type="match status" value="1"/>
</dbReference>
<accession>A0A9R1Q4Y0</accession>
<evidence type="ECO:0000259" key="2">
    <source>
        <dbReference type="Pfam" id="PF12937"/>
    </source>
</evidence>
<keyword evidence="5" id="KW-1185">Reference proteome</keyword>
<protein>
    <recommendedName>
        <fullName evidence="6">F-box domain-containing protein</fullName>
    </recommendedName>
</protein>
<dbReference type="EMBL" id="LT934116">
    <property type="protein sequence ID" value="VAH70879.1"/>
    <property type="molecule type" value="Genomic_DNA"/>
</dbReference>
<sequence length="448" mass="50386">MSTAEDAGRRSPRLHPQTHASEEGDGMERSACLCPQAHASEEAARVTRRSSPAAPSSPLENDDLLWEVLLRLPPQPSSLPRASAVCKRWQCAVTDPRFHRRFCAHHRRPPLLGFFEDGADGIVFKSVMDPPNRIPPQRFDMRLHGIDNARGTGVQLLGCRHGRLLIMPWQQAELIVIAPITGEKLHLTVPSKFKGDCYFDGAVLCAATDHDHVHGSCHSSPFKVVLLSTSRYRSGPQLAFACVYSSETSTWSDLITTPTPCQLRNIGSYDGSLIGNALYWLCGRGDYIFEFDLDGHNLALFRAPPIINHVRHTYDSREIIQVRDGAVGLAILTHYYHNIEMWRRNVNCQGVTKWVLWKTIEMNSIHGIPPEIEGERSGLIFRPRYAEDTDDIFIYVGCSVYMVQLKSMQSKKLCETTHLHCHHSFTSFYMPGAAIARGCDQSEMQHET</sequence>
<dbReference type="InterPro" id="IPR036047">
    <property type="entry name" value="F-box-like_dom_sf"/>
</dbReference>
<dbReference type="OMA" id="NIEMWRR"/>
<dbReference type="InterPro" id="IPR056594">
    <property type="entry name" value="AT5G49610-like_b-prop"/>
</dbReference>
<evidence type="ECO:0000256" key="1">
    <source>
        <dbReference type="SAM" id="MobiDB-lite"/>
    </source>
</evidence>
<dbReference type="Proteomes" id="UP000324705">
    <property type="component" value="Chromosome 3B"/>
</dbReference>
<name>A0A9R1Q4Y0_TRITD</name>
<evidence type="ECO:0000259" key="3">
    <source>
        <dbReference type="Pfam" id="PF23635"/>
    </source>
</evidence>
<reference evidence="4 5" key="1">
    <citation type="submission" date="2017-09" db="EMBL/GenBank/DDBJ databases">
        <authorList>
            <consortium name="International Durum Wheat Genome Sequencing Consortium (IDWGSC)"/>
            <person name="Milanesi L."/>
        </authorList>
    </citation>
    <scope>NUCLEOTIDE SEQUENCE [LARGE SCALE GENOMIC DNA]</scope>
    <source>
        <strain evidence="5">cv. Svevo</strain>
    </source>
</reference>
<dbReference type="AlphaFoldDB" id="A0A9R1Q4Y0"/>
<feature type="region of interest" description="Disordered" evidence="1">
    <location>
        <begin position="1"/>
        <end position="31"/>
    </location>
</feature>
<dbReference type="PANTHER" id="PTHR33186">
    <property type="entry name" value="OS10G0136150 PROTEIN-RELATED"/>
    <property type="match status" value="1"/>
</dbReference>
<dbReference type="Pfam" id="PF23635">
    <property type="entry name" value="Beta-prop_AT5G49610-like"/>
    <property type="match status" value="1"/>
</dbReference>
<dbReference type="Gramene" id="TRITD3Bv1G003920.1">
    <property type="protein sequence ID" value="TRITD3Bv1G003920.1"/>
    <property type="gene ID" value="TRITD3Bv1G003920"/>
</dbReference>
<feature type="domain" description="F-box protein AT5G49610-like beta-propeller" evidence="3">
    <location>
        <begin position="156"/>
        <end position="421"/>
    </location>
</feature>
<dbReference type="PANTHER" id="PTHR33186:SF18">
    <property type="entry name" value="OS10G0136150 PROTEIN"/>
    <property type="match status" value="1"/>
</dbReference>
<feature type="domain" description="F-box" evidence="2">
    <location>
        <begin position="62"/>
        <end position="104"/>
    </location>
</feature>
<evidence type="ECO:0000313" key="4">
    <source>
        <dbReference type="EMBL" id="VAH70879.1"/>
    </source>
</evidence>
<evidence type="ECO:0008006" key="6">
    <source>
        <dbReference type="Google" id="ProtNLM"/>
    </source>
</evidence>